<dbReference type="AlphaFoldDB" id="A0A1F5Z069"/>
<protein>
    <submittedName>
        <fullName evidence="1">Uncharacterized protein</fullName>
    </submittedName>
</protein>
<organism evidence="1 2">
    <name type="scientific">Candidatus Gottesmanbacteria bacterium RIFCSPHIGHO2_01_FULL_40_15</name>
    <dbReference type="NCBI Taxonomy" id="1798376"/>
    <lineage>
        <taxon>Bacteria</taxon>
        <taxon>Candidatus Gottesmaniibacteriota</taxon>
    </lineage>
</organism>
<dbReference type="EMBL" id="MFJF01000032">
    <property type="protein sequence ID" value="OGG05512.1"/>
    <property type="molecule type" value="Genomic_DNA"/>
</dbReference>
<reference evidence="1 2" key="1">
    <citation type="journal article" date="2016" name="Nat. Commun.">
        <title>Thousands of microbial genomes shed light on interconnected biogeochemical processes in an aquifer system.</title>
        <authorList>
            <person name="Anantharaman K."/>
            <person name="Brown C.T."/>
            <person name="Hug L.A."/>
            <person name="Sharon I."/>
            <person name="Castelle C.J."/>
            <person name="Probst A.J."/>
            <person name="Thomas B.C."/>
            <person name="Singh A."/>
            <person name="Wilkins M.J."/>
            <person name="Karaoz U."/>
            <person name="Brodie E.L."/>
            <person name="Williams K.H."/>
            <person name="Hubbard S.S."/>
            <person name="Banfield J.F."/>
        </authorList>
    </citation>
    <scope>NUCLEOTIDE SEQUENCE [LARGE SCALE GENOMIC DNA]</scope>
</reference>
<dbReference type="Proteomes" id="UP000177354">
    <property type="component" value="Unassembled WGS sequence"/>
</dbReference>
<name>A0A1F5Z069_9BACT</name>
<comment type="caution">
    <text evidence="1">The sequence shown here is derived from an EMBL/GenBank/DDBJ whole genome shotgun (WGS) entry which is preliminary data.</text>
</comment>
<evidence type="ECO:0000313" key="2">
    <source>
        <dbReference type="Proteomes" id="UP000177354"/>
    </source>
</evidence>
<sequence>MLSRRESLKVGALLSGAVGSEFFLSGCDSIISPRQQRQEQLKKALEISELAFIEQSIEGLPDPDYSVRNAGTRDRIIEENWQETIDPTRISTDPTRFPQMSSEEKTTVTRQYFLEYLIPKMTNSQFTPFRDAIDYLGINVLSNNQIPNIGGLVKFEILSFGTDPPPDITSVALAATTRRLHSDNNLWYYTVSINSDRFYQASGFESDLDIALALHNEINGHIKFANQIFNDYQQITGNSEVPDSLFNNYLKFDRHSEAYALWVRSAALESLVDIDPDIIVIGFYQPAVETRRNLINNPPENFTGPLWLSGEWSRILLNYYP</sequence>
<evidence type="ECO:0000313" key="1">
    <source>
        <dbReference type="EMBL" id="OGG05512.1"/>
    </source>
</evidence>
<accession>A0A1F5Z069</accession>
<proteinExistence type="predicted"/>
<gene>
    <name evidence="1" type="ORF">A2777_04540</name>
</gene>